<reference evidence="9" key="1">
    <citation type="submission" date="2022-07" db="EMBL/GenBank/DDBJ databases">
        <title>Fungi with potential for degradation of polypropylene.</title>
        <authorList>
            <person name="Gostincar C."/>
        </authorList>
    </citation>
    <scope>NUCLEOTIDE SEQUENCE</scope>
    <source>
        <strain evidence="9">EXF-13308</strain>
    </source>
</reference>
<organism evidence="9 10">
    <name type="scientific">Pleurostoma richardsiae</name>
    <dbReference type="NCBI Taxonomy" id="41990"/>
    <lineage>
        <taxon>Eukaryota</taxon>
        <taxon>Fungi</taxon>
        <taxon>Dikarya</taxon>
        <taxon>Ascomycota</taxon>
        <taxon>Pezizomycotina</taxon>
        <taxon>Sordariomycetes</taxon>
        <taxon>Sordariomycetidae</taxon>
        <taxon>Calosphaeriales</taxon>
        <taxon>Pleurostomataceae</taxon>
        <taxon>Pleurostoma</taxon>
    </lineage>
</organism>
<evidence type="ECO:0000256" key="2">
    <source>
        <dbReference type="ARBA" id="ARBA00022645"/>
    </source>
</evidence>
<feature type="compositionally biased region" description="Low complexity" evidence="7">
    <location>
        <begin position="612"/>
        <end position="630"/>
    </location>
</feature>
<feature type="region of interest" description="Disordered" evidence="7">
    <location>
        <begin position="611"/>
        <end position="631"/>
    </location>
</feature>
<dbReference type="AlphaFoldDB" id="A0AA38RGV9"/>
<dbReference type="PANTHER" id="PTHR11802:SF189">
    <property type="entry name" value="CARBOXYPEPTIDASE"/>
    <property type="match status" value="1"/>
</dbReference>
<keyword evidence="2 9" id="KW-0121">Carboxypeptidase</keyword>
<dbReference type="PANTHER" id="PTHR11802">
    <property type="entry name" value="SERINE PROTEASE FAMILY S10 SERINE CARBOXYPEPTIDASE"/>
    <property type="match status" value="1"/>
</dbReference>
<dbReference type="GO" id="GO:0000324">
    <property type="term" value="C:fungal-type vacuole"/>
    <property type="evidence" value="ECO:0007669"/>
    <property type="project" value="TreeGrafter"/>
</dbReference>
<keyword evidence="6" id="KW-0325">Glycoprotein</keyword>
<feature type="signal peptide" evidence="8">
    <location>
        <begin position="1"/>
        <end position="22"/>
    </location>
</feature>
<dbReference type="InterPro" id="IPR001563">
    <property type="entry name" value="Peptidase_S10"/>
</dbReference>
<evidence type="ECO:0000313" key="10">
    <source>
        <dbReference type="Proteomes" id="UP001174694"/>
    </source>
</evidence>
<evidence type="ECO:0000256" key="5">
    <source>
        <dbReference type="ARBA" id="ARBA00022801"/>
    </source>
</evidence>
<evidence type="ECO:0000256" key="1">
    <source>
        <dbReference type="ARBA" id="ARBA00009431"/>
    </source>
</evidence>
<keyword evidence="3" id="KW-0645">Protease</keyword>
<dbReference type="SUPFAM" id="SSF53474">
    <property type="entry name" value="alpha/beta-Hydrolases"/>
    <property type="match status" value="1"/>
</dbReference>
<evidence type="ECO:0000313" key="9">
    <source>
        <dbReference type="EMBL" id="KAJ9145532.1"/>
    </source>
</evidence>
<proteinExistence type="inferred from homology"/>
<accession>A0AA38RGV9</accession>
<dbReference type="GO" id="GO:0006508">
    <property type="term" value="P:proteolysis"/>
    <property type="evidence" value="ECO:0007669"/>
    <property type="project" value="UniProtKB-KW"/>
</dbReference>
<gene>
    <name evidence="9" type="ORF">NKR23_g5342</name>
</gene>
<keyword evidence="4 8" id="KW-0732">Signal</keyword>
<evidence type="ECO:0000256" key="7">
    <source>
        <dbReference type="SAM" id="MobiDB-lite"/>
    </source>
</evidence>
<dbReference type="Gene3D" id="3.40.50.1820">
    <property type="entry name" value="alpha/beta hydrolase"/>
    <property type="match status" value="1"/>
</dbReference>
<dbReference type="Pfam" id="PF00450">
    <property type="entry name" value="Peptidase_S10"/>
    <property type="match status" value="1"/>
</dbReference>
<dbReference type="Proteomes" id="UP001174694">
    <property type="component" value="Unassembled WGS sequence"/>
</dbReference>
<keyword evidence="5" id="KW-0378">Hydrolase</keyword>
<keyword evidence="10" id="KW-1185">Reference proteome</keyword>
<feature type="chain" id="PRO_5041291554" evidence="8">
    <location>
        <begin position="23"/>
        <end position="658"/>
    </location>
</feature>
<comment type="similarity">
    <text evidence="1">Belongs to the peptidase S10 family.</text>
</comment>
<dbReference type="EMBL" id="JANBVO010000014">
    <property type="protein sequence ID" value="KAJ9145532.1"/>
    <property type="molecule type" value="Genomic_DNA"/>
</dbReference>
<evidence type="ECO:0000256" key="8">
    <source>
        <dbReference type="SAM" id="SignalP"/>
    </source>
</evidence>
<dbReference type="PRINTS" id="PR00724">
    <property type="entry name" value="CRBOXYPTASEC"/>
</dbReference>
<sequence>MLAGRAAAHLALAVSLITGAAAASDQTFIPLPKDITVIQSQNYPESSISYKETAICETTPGVRGYSGFVTLPSIDKAYNASIFFWYFEARENARTAPTTIYIPGGPGESFLDGSSGFPCLVTDDSNGTILNPWSWNNDVNMLYLDVPVQTGYSFTNVQNGTFDLLTDTFTPALEGTNSVPTNLTSVAATLSSQSLADTANTTAQVARQLWQIAQVWFQEFPEFNTTNQEVNIWSYSYSGFFGPATVAYFLQQNEEIANGTLDDPHAKPIRLGTLGINNGCIDVLLQAASYPEFAFNNTYGVQAIPQDVYEAAKANLTKPDGCYDLINQCRALQSERDPLSMGNDPDVNAACVAATELCFFEIQGAYTALSTRSPFDIALELPGVFPPEVSSSFFNQRWVQEALGVPVNFTLSGTSITNNMFGLTGDPMIRGVGDLESLLSSGVNLALVYGDRDYRCNWLGVENLSLTMSYPSASAFRSTGYTSIQTNDSYIGGLVRQHGNVSFSRVFEAGHQVAAYQPETVYQIFKRAIFGRDIATGKVEIGAGGKYSSSGPSSSSDVKNVLPPSPDSVCYLYQAPLTCTEEQLEALANGSAVVKNYIVVWPAGISAGGNGTSANGSSTTNSTGAAGTSGCSREGPPVASWIFAVSVFLSVTSLHGLI</sequence>
<name>A0AA38RGV9_9PEZI</name>
<protein>
    <submittedName>
        <fullName evidence="9">Carboxypeptidase S1 A</fullName>
    </submittedName>
</protein>
<dbReference type="InterPro" id="IPR029058">
    <property type="entry name" value="AB_hydrolase_fold"/>
</dbReference>
<dbReference type="GO" id="GO:0004185">
    <property type="term" value="F:serine-type carboxypeptidase activity"/>
    <property type="evidence" value="ECO:0007669"/>
    <property type="project" value="InterPro"/>
</dbReference>
<evidence type="ECO:0000256" key="3">
    <source>
        <dbReference type="ARBA" id="ARBA00022670"/>
    </source>
</evidence>
<evidence type="ECO:0000256" key="4">
    <source>
        <dbReference type="ARBA" id="ARBA00022729"/>
    </source>
</evidence>
<evidence type="ECO:0000256" key="6">
    <source>
        <dbReference type="ARBA" id="ARBA00023180"/>
    </source>
</evidence>
<comment type="caution">
    <text evidence="9">The sequence shown here is derived from an EMBL/GenBank/DDBJ whole genome shotgun (WGS) entry which is preliminary data.</text>
</comment>